<protein>
    <submittedName>
        <fullName evidence="1">Cof protein, HD superfamily hydrolase</fullName>
    </submittedName>
</protein>
<dbReference type="InterPro" id="IPR023214">
    <property type="entry name" value="HAD_sf"/>
</dbReference>
<dbReference type="Pfam" id="PF08282">
    <property type="entry name" value="Hydrolase_3"/>
    <property type="match status" value="1"/>
</dbReference>
<dbReference type="GO" id="GO:0005829">
    <property type="term" value="C:cytosol"/>
    <property type="evidence" value="ECO:0007669"/>
    <property type="project" value="TreeGrafter"/>
</dbReference>
<reference evidence="1 2" key="1">
    <citation type="submission" date="2016-01" db="EMBL/GenBank/DDBJ databases">
        <title>Highly variable Streptococcus oralis are common among viridans streptococci isolated from primates.</title>
        <authorList>
            <person name="Denapaite D."/>
            <person name="Rieger M."/>
            <person name="Koendgen S."/>
            <person name="Brueckner R."/>
            <person name="Ochigava I."/>
            <person name="Kappeler P."/>
            <person name="Maetz-Rensing K."/>
            <person name="Leendertz F."/>
            <person name="Hakenbeck R."/>
        </authorList>
    </citation>
    <scope>NUCLEOTIDE SEQUENCE [LARGE SCALE GENOMIC DNA]</scope>
    <source>
        <strain evidence="1 2">DD24</strain>
    </source>
</reference>
<dbReference type="InterPro" id="IPR036412">
    <property type="entry name" value="HAD-like_sf"/>
</dbReference>
<dbReference type="Proteomes" id="UP000070353">
    <property type="component" value="Unassembled WGS sequence"/>
</dbReference>
<accession>A0A139QLJ4</accession>
<dbReference type="SUPFAM" id="SSF56784">
    <property type="entry name" value="HAD-like"/>
    <property type="match status" value="1"/>
</dbReference>
<gene>
    <name evidence="1" type="ORF">SORDD24_01777</name>
</gene>
<sequence>MNRDKKDLIAFGDEQNDREMLAFAGKGYAMKNANPDLLPYADEQLPLTNEEDGVAHALQELFL</sequence>
<dbReference type="GO" id="GO:0000287">
    <property type="term" value="F:magnesium ion binding"/>
    <property type="evidence" value="ECO:0007669"/>
    <property type="project" value="TreeGrafter"/>
</dbReference>
<evidence type="ECO:0000313" key="1">
    <source>
        <dbReference type="EMBL" id="KXU03397.1"/>
    </source>
</evidence>
<dbReference type="PANTHER" id="PTHR10000">
    <property type="entry name" value="PHOSPHOSERINE PHOSPHATASE"/>
    <property type="match status" value="1"/>
</dbReference>
<dbReference type="AlphaFoldDB" id="A0A139QLJ4"/>
<dbReference type="Gene3D" id="3.40.50.1000">
    <property type="entry name" value="HAD superfamily/HAD-like"/>
    <property type="match status" value="1"/>
</dbReference>
<dbReference type="GO" id="GO:0016791">
    <property type="term" value="F:phosphatase activity"/>
    <property type="evidence" value="ECO:0007669"/>
    <property type="project" value="TreeGrafter"/>
</dbReference>
<name>A0A139QLJ4_STROR</name>
<evidence type="ECO:0000313" key="2">
    <source>
        <dbReference type="Proteomes" id="UP000070353"/>
    </source>
</evidence>
<dbReference type="PANTHER" id="PTHR10000:SF23">
    <property type="entry name" value="5-AMINO-6-(5-PHOSPHO-D-RIBITYLAMINO)URACIL PHOSPHATASE YITU"/>
    <property type="match status" value="1"/>
</dbReference>
<dbReference type="PATRIC" id="fig|1303.84.peg.1969"/>
<organism evidence="1 2">
    <name type="scientific">Streptococcus oralis</name>
    <dbReference type="NCBI Taxonomy" id="1303"/>
    <lineage>
        <taxon>Bacteria</taxon>
        <taxon>Bacillati</taxon>
        <taxon>Bacillota</taxon>
        <taxon>Bacilli</taxon>
        <taxon>Lactobacillales</taxon>
        <taxon>Streptococcaceae</taxon>
        <taxon>Streptococcus</taxon>
    </lineage>
</organism>
<comment type="caution">
    <text evidence="1">The sequence shown here is derived from an EMBL/GenBank/DDBJ whole genome shotgun (WGS) entry which is preliminary data.</text>
</comment>
<dbReference type="EMBL" id="LQZB01000201">
    <property type="protein sequence ID" value="KXU03397.1"/>
    <property type="molecule type" value="Genomic_DNA"/>
</dbReference>
<proteinExistence type="predicted"/>
<keyword evidence="1" id="KW-0378">Hydrolase</keyword>